<evidence type="ECO:0000259" key="3">
    <source>
        <dbReference type="Pfam" id="PF02826"/>
    </source>
</evidence>
<dbReference type="InterPro" id="IPR029752">
    <property type="entry name" value="D-isomer_DH_CS1"/>
</dbReference>
<dbReference type="SUPFAM" id="SSF51735">
    <property type="entry name" value="NAD(P)-binding Rossmann-fold domains"/>
    <property type="match status" value="1"/>
</dbReference>
<gene>
    <name evidence="4" type="ORF">EET67_17185</name>
</gene>
<dbReference type="GO" id="GO:0051287">
    <property type="term" value="F:NAD binding"/>
    <property type="evidence" value="ECO:0007669"/>
    <property type="project" value="InterPro"/>
</dbReference>
<comment type="caution">
    <text evidence="4">The sequence shown here is derived from an EMBL/GenBank/DDBJ whole genome shotgun (WGS) entry which is preliminary data.</text>
</comment>
<dbReference type="PANTHER" id="PTHR43333:SF1">
    <property type="entry name" value="D-ISOMER SPECIFIC 2-HYDROXYACID DEHYDROGENASE NAD-BINDING DOMAIN-CONTAINING PROTEIN"/>
    <property type="match status" value="1"/>
</dbReference>
<protein>
    <submittedName>
        <fullName evidence="4">Glyoxylate/hydroxypyruvate reductase A</fullName>
    </submittedName>
</protein>
<keyword evidence="4" id="KW-0670">Pyruvate</keyword>
<keyword evidence="1" id="KW-0560">Oxidoreductase</keyword>
<dbReference type="PROSITE" id="PS00065">
    <property type="entry name" value="D_2_HYDROXYACID_DH_1"/>
    <property type="match status" value="1"/>
</dbReference>
<evidence type="ECO:0000313" key="5">
    <source>
        <dbReference type="Proteomes" id="UP000281647"/>
    </source>
</evidence>
<dbReference type="PANTHER" id="PTHR43333">
    <property type="entry name" value="2-HACID_DH_C DOMAIN-CONTAINING PROTEIN"/>
    <property type="match status" value="1"/>
</dbReference>
<sequence>MPNSQDEKSLSAAEIKPVGALVFYSEFDDPHEWRDLLKSELPSLDFRVYPDIGDPEDVRYVLAWKPFPGFFAPFPNLALVTNLGAGIDSLAGRSDLPDVPIARLSDDGMIALMKSYVLFSVIRYARDIPSFEEAKRVAEWRYIHPRPLHRIKVGIMGLGHLGSAVASALANLGFDVLGWDHEQKSIPGVRCLFGDARGEFLSQVEILVNMLPLTPQTRGLIDGHVFQALPKGAKFINASRGPVVDEPALIEALRSGQIGGATLDVFWTEPLPADHPFWQMDNVLITPHLASITVPETAARDVAENIRRVHEGKEPLHLVNPRRGY</sequence>
<dbReference type="InterPro" id="IPR006140">
    <property type="entry name" value="D-isomer_DH_NAD-bd"/>
</dbReference>
<proteinExistence type="predicted"/>
<dbReference type="EMBL" id="RKST01000018">
    <property type="protein sequence ID" value="RUM96586.1"/>
    <property type="molecule type" value="Genomic_DNA"/>
</dbReference>
<dbReference type="GO" id="GO:0016616">
    <property type="term" value="F:oxidoreductase activity, acting on the CH-OH group of donors, NAD or NADP as acceptor"/>
    <property type="evidence" value="ECO:0007669"/>
    <property type="project" value="UniProtKB-ARBA"/>
</dbReference>
<dbReference type="Pfam" id="PF02826">
    <property type="entry name" value="2-Hacid_dh_C"/>
    <property type="match status" value="1"/>
</dbReference>
<dbReference type="AlphaFoldDB" id="A0A432V356"/>
<organism evidence="4 5">
    <name type="scientific">Borborobacter arsenicus</name>
    <dbReference type="NCBI Taxonomy" id="1851146"/>
    <lineage>
        <taxon>Bacteria</taxon>
        <taxon>Pseudomonadati</taxon>
        <taxon>Pseudomonadota</taxon>
        <taxon>Alphaproteobacteria</taxon>
        <taxon>Hyphomicrobiales</taxon>
        <taxon>Phyllobacteriaceae</taxon>
        <taxon>Borborobacter</taxon>
    </lineage>
</organism>
<dbReference type="InterPro" id="IPR036291">
    <property type="entry name" value="NAD(P)-bd_dom_sf"/>
</dbReference>
<evidence type="ECO:0000256" key="1">
    <source>
        <dbReference type="ARBA" id="ARBA00023002"/>
    </source>
</evidence>
<evidence type="ECO:0000256" key="2">
    <source>
        <dbReference type="ARBA" id="ARBA00023027"/>
    </source>
</evidence>
<dbReference type="Gene3D" id="3.40.50.720">
    <property type="entry name" value="NAD(P)-binding Rossmann-like Domain"/>
    <property type="match status" value="2"/>
</dbReference>
<feature type="domain" description="D-isomer specific 2-hydroxyacid dehydrogenase NAD-binding" evidence="3">
    <location>
        <begin position="121"/>
        <end position="290"/>
    </location>
</feature>
<evidence type="ECO:0000313" key="4">
    <source>
        <dbReference type="EMBL" id="RUM96586.1"/>
    </source>
</evidence>
<dbReference type="CDD" id="cd12164">
    <property type="entry name" value="GDH_like_2"/>
    <property type="match status" value="1"/>
</dbReference>
<accession>A0A432V356</accession>
<name>A0A432V356_9HYPH</name>
<dbReference type="Proteomes" id="UP000281647">
    <property type="component" value="Unassembled WGS sequence"/>
</dbReference>
<dbReference type="OrthoDB" id="9787219at2"/>
<keyword evidence="5" id="KW-1185">Reference proteome</keyword>
<reference evidence="4 5" key="1">
    <citation type="submission" date="2018-11" db="EMBL/GenBank/DDBJ databases">
        <title>Pseudaminobacter arsenicus sp. nov., an arsenic-resistant bacterium isolated from arsenic-rich aquifers.</title>
        <authorList>
            <person name="Mu Y."/>
        </authorList>
    </citation>
    <scope>NUCLEOTIDE SEQUENCE [LARGE SCALE GENOMIC DNA]</scope>
    <source>
        <strain evidence="4 5">CB3</strain>
    </source>
</reference>
<keyword evidence="2" id="KW-0520">NAD</keyword>